<keyword evidence="2" id="KW-1185">Reference proteome</keyword>
<proteinExistence type="predicted"/>
<comment type="caution">
    <text evidence="1">The sequence shown here is derived from an EMBL/GenBank/DDBJ whole genome shotgun (WGS) entry which is preliminary data.</text>
</comment>
<protein>
    <submittedName>
        <fullName evidence="1">Uncharacterized protein</fullName>
    </submittedName>
</protein>
<dbReference type="Proteomes" id="UP000269352">
    <property type="component" value="Unassembled WGS sequence"/>
</dbReference>
<dbReference type="Pfam" id="PF14190">
    <property type="entry name" value="DUF4313"/>
    <property type="match status" value="1"/>
</dbReference>
<organism evidence="1 2">
    <name type="scientific">Termititenax aidoneus</name>
    <dbReference type="NCBI Taxonomy" id="2218524"/>
    <lineage>
        <taxon>Bacteria</taxon>
        <taxon>Bacillati</taxon>
        <taxon>Candidatus Margulisiibacteriota</taxon>
        <taxon>Candidatus Termititenacia</taxon>
        <taxon>Candidatus Termititenacales</taxon>
        <taxon>Candidatus Termititenacaceae</taxon>
        <taxon>Candidatus Termititenax</taxon>
    </lineage>
</organism>
<gene>
    <name evidence="1" type="ORF">NO1_1220</name>
</gene>
<accession>A0A388TCA1</accession>
<evidence type="ECO:0000313" key="1">
    <source>
        <dbReference type="EMBL" id="GBR73965.1"/>
    </source>
</evidence>
<evidence type="ECO:0000313" key="2">
    <source>
        <dbReference type="Proteomes" id="UP000269352"/>
    </source>
</evidence>
<dbReference type="AlphaFoldDB" id="A0A388TCA1"/>
<dbReference type="InterPro" id="IPR025462">
    <property type="entry name" value="DUF4313"/>
</dbReference>
<reference evidence="1 2" key="1">
    <citation type="journal article" date="2019" name="ISME J.">
        <title>Genome analyses of uncultured TG2/ZB3 bacteria in 'Margulisbacteria' specifically attached to ectosymbiotic spirochetes of protists in the termite gut.</title>
        <authorList>
            <person name="Utami Y.D."/>
            <person name="Kuwahara H."/>
            <person name="Igai K."/>
            <person name="Murakami T."/>
            <person name="Sugaya K."/>
            <person name="Morikawa T."/>
            <person name="Nagura Y."/>
            <person name="Yuki M."/>
            <person name="Deevong P."/>
            <person name="Inoue T."/>
            <person name="Kihara K."/>
            <person name="Lo N."/>
            <person name="Yamada A."/>
            <person name="Ohkuma M."/>
            <person name="Hongoh Y."/>
        </authorList>
    </citation>
    <scope>NUCLEOTIDE SEQUENCE [LARGE SCALE GENOMIC DNA]</scope>
    <source>
        <strain evidence="1">NkOx7-01</strain>
    </source>
</reference>
<dbReference type="EMBL" id="BGZN01000025">
    <property type="protein sequence ID" value="GBR73965.1"/>
    <property type="molecule type" value="Genomic_DNA"/>
</dbReference>
<sequence length="113" mass="12862">MTDIKYKGHILKVEFGHYMGKRRAISLTCKEDGFPFSKATVNLPEYDRFYGEGFVFIKNYSENKGILEALIEHDIVEPPIETLSSSFIEKAAVYQINGEYEEGIFVTKLKGGN</sequence>
<name>A0A388TCA1_TERA1</name>